<proteinExistence type="predicted"/>
<dbReference type="Proteomes" id="UP000741863">
    <property type="component" value="Unassembled WGS sequence"/>
</dbReference>
<reference evidence="1 2" key="1">
    <citation type="submission" date="2021-01" db="EMBL/GenBank/DDBJ databases">
        <title>Genomic Encyclopedia of Type Strains, Phase IV (KMG-IV): sequencing the most valuable type-strain genomes for metagenomic binning, comparative biology and taxonomic classification.</title>
        <authorList>
            <person name="Goeker M."/>
        </authorList>
    </citation>
    <scope>NUCLEOTIDE SEQUENCE [LARGE SCALE GENOMIC DNA]</scope>
    <source>
        <strain evidence="1 2">DSM 25540</strain>
    </source>
</reference>
<dbReference type="InterPro" id="IPR036249">
    <property type="entry name" value="Thioredoxin-like_sf"/>
</dbReference>
<evidence type="ECO:0000313" key="1">
    <source>
        <dbReference type="EMBL" id="MBM7631867.1"/>
    </source>
</evidence>
<keyword evidence="2" id="KW-1185">Reference proteome</keyword>
<organism evidence="1 2">
    <name type="scientific">Geomicrobium sediminis</name>
    <dbReference type="NCBI Taxonomy" id="1347788"/>
    <lineage>
        <taxon>Bacteria</taxon>
        <taxon>Bacillati</taxon>
        <taxon>Bacillota</taxon>
        <taxon>Bacilli</taxon>
        <taxon>Bacillales</taxon>
        <taxon>Geomicrobium</taxon>
    </lineage>
</organism>
<dbReference type="NCBIfam" id="TIGR04019">
    <property type="entry name" value="B_thiol_YtxJ"/>
    <property type="match status" value="1"/>
</dbReference>
<dbReference type="Pfam" id="PF11009">
    <property type="entry name" value="BrxC"/>
    <property type="match status" value="1"/>
</dbReference>
<name>A0ABS2P8X8_9BACL</name>
<gene>
    <name evidence="1" type="ORF">JOD17_000959</name>
</gene>
<protein>
    <submittedName>
        <fullName evidence="1">Bacillithiol system protein YtxJ</fullName>
    </submittedName>
</protein>
<comment type="caution">
    <text evidence="1">The sequence shown here is derived from an EMBL/GenBank/DDBJ whole genome shotgun (WGS) entry which is preliminary data.</text>
</comment>
<evidence type="ECO:0000313" key="2">
    <source>
        <dbReference type="Proteomes" id="UP000741863"/>
    </source>
</evidence>
<dbReference type="RefSeq" id="WP_042359692.1">
    <property type="nucleotide sequence ID" value="NZ_JAFBEC010000002.1"/>
</dbReference>
<dbReference type="InterPro" id="IPR022551">
    <property type="entry name" value="BrxC"/>
</dbReference>
<dbReference type="SUPFAM" id="SSF52833">
    <property type="entry name" value="Thioredoxin-like"/>
    <property type="match status" value="1"/>
</dbReference>
<sequence length="108" mass="12449">MQQVTTEQEIEQAFVQHEKVFVFKNSTTCPISEAAFEELKAFDEANDTGIPVYYLHVQDSRSLSNWVADEWSIKHESPQALLLKEFDVVWSKSHYDIKKDSLLDAARA</sequence>
<dbReference type="Gene3D" id="3.40.30.10">
    <property type="entry name" value="Glutaredoxin"/>
    <property type="match status" value="1"/>
</dbReference>
<dbReference type="EMBL" id="JAFBEC010000002">
    <property type="protein sequence ID" value="MBM7631867.1"/>
    <property type="molecule type" value="Genomic_DNA"/>
</dbReference>
<accession>A0ABS2P8X8</accession>